<proteinExistence type="predicted"/>
<reference evidence="2" key="1">
    <citation type="journal article" date="2015" name="Genome Announc.">
        <title>Draft genome sequence of the cellulolytic fungus Chaetomium globosum.</title>
        <authorList>
            <person name="Cuomo C.A."/>
            <person name="Untereiner W.A."/>
            <person name="Ma L.-J."/>
            <person name="Grabherr M."/>
            <person name="Birren B.W."/>
        </authorList>
    </citation>
    <scope>NUCLEOTIDE SEQUENCE [LARGE SCALE GENOMIC DNA]</scope>
    <source>
        <strain evidence="2">ATCC 6205 / CBS 148.51 / DSM 1962 / NBRC 6347 / NRRL 1970</strain>
    </source>
</reference>
<name>Q2H5H0_CHAGB</name>
<keyword evidence="2" id="KW-1185">Reference proteome</keyword>
<dbReference type="InParanoid" id="Q2H5H0"/>
<accession>Q2H5H0</accession>
<dbReference type="HOGENOM" id="CLU_2263444_0_0_1"/>
<dbReference type="Proteomes" id="UP000001056">
    <property type="component" value="Unassembled WGS sequence"/>
</dbReference>
<organism evidence="1 2">
    <name type="scientific">Chaetomium globosum (strain ATCC 6205 / CBS 148.51 / DSM 1962 / NBRC 6347 / NRRL 1970)</name>
    <name type="common">Soil fungus</name>
    <dbReference type="NCBI Taxonomy" id="306901"/>
    <lineage>
        <taxon>Eukaryota</taxon>
        <taxon>Fungi</taxon>
        <taxon>Dikarya</taxon>
        <taxon>Ascomycota</taxon>
        <taxon>Pezizomycotina</taxon>
        <taxon>Sordariomycetes</taxon>
        <taxon>Sordariomycetidae</taxon>
        <taxon>Sordariales</taxon>
        <taxon>Chaetomiaceae</taxon>
        <taxon>Chaetomium</taxon>
    </lineage>
</organism>
<dbReference type="VEuPathDB" id="FungiDB:CHGG_06095"/>
<evidence type="ECO:0000313" key="1">
    <source>
        <dbReference type="EMBL" id="EAQ89476.1"/>
    </source>
</evidence>
<gene>
    <name evidence="1" type="ORF">CHGG_06095</name>
</gene>
<sequence length="103" mass="11681">MLYDAVSGTLMVIDFERAELRDRQPLGMVNPNGQGRKRKRGLILWKQGKDDFTKELQSVVEAQNWSLRGQEKISSVLALRVPVPACYVNRPGEARIPPPSQDY</sequence>
<protein>
    <submittedName>
        <fullName evidence="1">Uncharacterized protein</fullName>
    </submittedName>
</protein>
<evidence type="ECO:0000313" key="2">
    <source>
        <dbReference type="Proteomes" id="UP000001056"/>
    </source>
</evidence>
<dbReference type="GeneID" id="4391006"/>
<dbReference type="EMBL" id="CH408031">
    <property type="protein sequence ID" value="EAQ89476.1"/>
    <property type="molecule type" value="Genomic_DNA"/>
</dbReference>
<dbReference type="OrthoDB" id="2156052at2759"/>
<dbReference type="AlphaFoldDB" id="Q2H5H0"/>
<dbReference type="RefSeq" id="XP_001222190.1">
    <property type="nucleotide sequence ID" value="XM_001222189.1"/>
</dbReference>